<dbReference type="PRINTS" id="PR00926">
    <property type="entry name" value="MITOCARRIER"/>
</dbReference>
<dbReference type="PROSITE" id="PS00018">
    <property type="entry name" value="EF_HAND_1"/>
    <property type="match status" value="2"/>
</dbReference>
<organism evidence="17 18">
    <name type="scientific">Gonapodya prolifera (strain JEL478)</name>
    <name type="common">Monoblepharis prolifera</name>
    <dbReference type="NCBI Taxonomy" id="1344416"/>
    <lineage>
        <taxon>Eukaryota</taxon>
        <taxon>Fungi</taxon>
        <taxon>Fungi incertae sedis</taxon>
        <taxon>Chytridiomycota</taxon>
        <taxon>Chytridiomycota incertae sedis</taxon>
        <taxon>Monoblepharidomycetes</taxon>
        <taxon>Monoblepharidales</taxon>
        <taxon>Gonapodyaceae</taxon>
        <taxon>Gonapodya</taxon>
    </lineage>
</organism>
<feature type="repeat" description="Solcar" evidence="12">
    <location>
        <begin position="199"/>
        <end position="287"/>
    </location>
</feature>
<dbReference type="PANTHER" id="PTHR24089">
    <property type="entry name" value="SOLUTE CARRIER FAMILY 25"/>
    <property type="match status" value="1"/>
</dbReference>
<keyword evidence="9 15" id="KW-1133">Transmembrane helix</keyword>
<evidence type="ECO:0000259" key="16">
    <source>
        <dbReference type="PROSITE" id="PS50222"/>
    </source>
</evidence>
<evidence type="ECO:0000256" key="8">
    <source>
        <dbReference type="ARBA" id="ARBA00022837"/>
    </source>
</evidence>
<evidence type="ECO:0000313" key="17">
    <source>
        <dbReference type="EMBL" id="KXS21060.1"/>
    </source>
</evidence>
<dbReference type="InterPro" id="IPR011992">
    <property type="entry name" value="EF-hand-dom_pair"/>
</dbReference>
<keyword evidence="3 13" id="KW-0813">Transport</keyword>
<name>A0A139AWG0_GONPJ</name>
<evidence type="ECO:0000256" key="3">
    <source>
        <dbReference type="ARBA" id="ARBA00022448"/>
    </source>
</evidence>
<keyword evidence="18" id="KW-1185">Reference proteome</keyword>
<dbReference type="PROSITE" id="PS50222">
    <property type="entry name" value="EF_HAND_2"/>
    <property type="match status" value="3"/>
</dbReference>
<accession>A0A139AWG0</accession>
<keyword evidence="10" id="KW-0496">Mitochondrion</keyword>
<gene>
    <name evidence="17" type="ORF">M427DRAFT_351309</name>
</gene>
<evidence type="ECO:0000256" key="4">
    <source>
        <dbReference type="ARBA" id="ARBA00022692"/>
    </source>
</evidence>
<dbReference type="OMA" id="MFHSLDH"/>
<feature type="domain" description="EF-hand" evidence="16">
    <location>
        <begin position="98"/>
        <end position="133"/>
    </location>
</feature>
<dbReference type="InterPro" id="IPR023395">
    <property type="entry name" value="MCP_dom_sf"/>
</dbReference>
<evidence type="ECO:0000256" key="1">
    <source>
        <dbReference type="ARBA" id="ARBA00004448"/>
    </source>
</evidence>
<feature type="domain" description="EF-hand" evidence="16">
    <location>
        <begin position="26"/>
        <end position="61"/>
    </location>
</feature>
<dbReference type="Proteomes" id="UP000070544">
    <property type="component" value="Unassembled WGS sequence"/>
</dbReference>
<keyword evidence="6" id="KW-0677">Repeat</keyword>
<dbReference type="STRING" id="1344416.A0A139AWG0"/>
<keyword evidence="5" id="KW-0479">Metal-binding</keyword>
<keyword evidence="11 12" id="KW-0472">Membrane</keyword>
<dbReference type="GO" id="GO:0005743">
    <property type="term" value="C:mitochondrial inner membrane"/>
    <property type="evidence" value="ECO:0007669"/>
    <property type="project" value="UniProtKB-SubCell"/>
</dbReference>
<feature type="transmembrane region" description="Helical" evidence="15">
    <location>
        <begin position="412"/>
        <end position="433"/>
    </location>
</feature>
<feature type="repeat" description="Solcar" evidence="12">
    <location>
        <begin position="409"/>
        <end position="498"/>
    </location>
</feature>
<dbReference type="InterPro" id="IPR002048">
    <property type="entry name" value="EF_hand_dom"/>
</dbReference>
<dbReference type="GO" id="GO:0005509">
    <property type="term" value="F:calcium ion binding"/>
    <property type="evidence" value="ECO:0007669"/>
    <property type="project" value="InterPro"/>
</dbReference>
<evidence type="ECO:0000256" key="6">
    <source>
        <dbReference type="ARBA" id="ARBA00022737"/>
    </source>
</evidence>
<evidence type="ECO:0000256" key="15">
    <source>
        <dbReference type="SAM" id="Phobius"/>
    </source>
</evidence>
<comment type="similarity">
    <text evidence="2 13">Belongs to the mitochondrial carrier (TC 2.A.29) family.</text>
</comment>
<keyword evidence="4 12" id="KW-0812">Transmembrane</keyword>
<dbReference type="SUPFAM" id="SSF103506">
    <property type="entry name" value="Mitochondrial carrier"/>
    <property type="match status" value="1"/>
</dbReference>
<evidence type="ECO:0000256" key="11">
    <source>
        <dbReference type="ARBA" id="ARBA00023136"/>
    </source>
</evidence>
<feature type="domain" description="EF-hand" evidence="16">
    <location>
        <begin position="134"/>
        <end position="169"/>
    </location>
</feature>
<evidence type="ECO:0000256" key="2">
    <source>
        <dbReference type="ARBA" id="ARBA00006375"/>
    </source>
</evidence>
<feature type="repeat" description="Solcar" evidence="12">
    <location>
        <begin position="299"/>
        <end position="392"/>
    </location>
</feature>
<dbReference type="InterPro" id="IPR002067">
    <property type="entry name" value="MCP"/>
</dbReference>
<dbReference type="Gene3D" id="1.50.40.10">
    <property type="entry name" value="Mitochondrial carrier domain"/>
    <property type="match status" value="1"/>
</dbReference>
<evidence type="ECO:0000256" key="7">
    <source>
        <dbReference type="ARBA" id="ARBA00022792"/>
    </source>
</evidence>
<evidence type="ECO:0000313" key="18">
    <source>
        <dbReference type="Proteomes" id="UP000070544"/>
    </source>
</evidence>
<evidence type="ECO:0000256" key="13">
    <source>
        <dbReference type="RuleBase" id="RU000488"/>
    </source>
</evidence>
<feature type="region of interest" description="Disordered" evidence="14">
    <location>
        <begin position="1"/>
        <end position="21"/>
    </location>
</feature>
<evidence type="ECO:0000256" key="5">
    <source>
        <dbReference type="ARBA" id="ARBA00022723"/>
    </source>
</evidence>
<proteinExistence type="inferred from homology"/>
<dbReference type="Pfam" id="PF00153">
    <property type="entry name" value="Mito_carr"/>
    <property type="match status" value="3"/>
</dbReference>
<dbReference type="FunFam" id="1.50.40.10:FF:000016">
    <property type="entry name" value="Solute carrier family 25 member 23"/>
    <property type="match status" value="1"/>
</dbReference>
<dbReference type="OrthoDB" id="270584at2759"/>
<reference evidence="17 18" key="1">
    <citation type="journal article" date="2015" name="Genome Biol. Evol.">
        <title>Phylogenomic analyses indicate that early fungi evolved digesting cell walls of algal ancestors of land plants.</title>
        <authorList>
            <person name="Chang Y."/>
            <person name="Wang S."/>
            <person name="Sekimoto S."/>
            <person name="Aerts A.L."/>
            <person name="Choi C."/>
            <person name="Clum A."/>
            <person name="LaButti K.M."/>
            <person name="Lindquist E.A."/>
            <person name="Yee Ngan C."/>
            <person name="Ohm R.A."/>
            <person name="Salamov A.A."/>
            <person name="Grigoriev I.V."/>
            <person name="Spatafora J.W."/>
            <person name="Berbee M.L."/>
        </authorList>
    </citation>
    <scope>NUCLEOTIDE SEQUENCE [LARGE SCALE GENOMIC DNA]</scope>
    <source>
        <strain evidence="17 18">JEL478</strain>
    </source>
</reference>
<dbReference type="Pfam" id="PF13499">
    <property type="entry name" value="EF-hand_7"/>
    <property type="match status" value="2"/>
</dbReference>
<dbReference type="EMBL" id="KQ965734">
    <property type="protein sequence ID" value="KXS21060.1"/>
    <property type="molecule type" value="Genomic_DNA"/>
</dbReference>
<dbReference type="InterPro" id="IPR018108">
    <property type="entry name" value="MCP_transmembrane"/>
</dbReference>
<evidence type="ECO:0000256" key="12">
    <source>
        <dbReference type="PROSITE-ProRule" id="PRU00282"/>
    </source>
</evidence>
<protein>
    <submittedName>
        <fullName evidence="17">Mitochondrial carrier</fullName>
    </submittedName>
</protein>
<dbReference type="SMART" id="SM00054">
    <property type="entry name" value="EFh"/>
    <property type="match status" value="4"/>
</dbReference>
<keyword evidence="8" id="KW-0106">Calcium</keyword>
<comment type="subcellular location">
    <subcellularLocation>
        <location evidence="1">Mitochondrion inner membrane</location>
        <topology evidence="1">Multi-pass membrane protein</topology>
    </subcellularLocation>
</comment>
<dbReference type="GO" id="GO:0055085">
    <property type="term" value="P:transmembrane transport"/>
    <property type="evidence" value="ECO:0007669"/>
    <property type="project" value="InterPro"/>
</dbReference>
<dbReference type="InterPro" id="IPR018247">
    <property type="entry name" value="EF_Hand_1_Ca_BS"/>
</dbReference>
<evidence type="ECO:0000256" key="10">
    <source>
        <dbReference type="ARBA" id="ARBA00023128"/>
    </source>
</evidence>
<feature type="transmembrane region" description="Helical" evidence="15">
    <location>
        <begin position="363"/>
        <end position="381"/>
    </location>
</feature>
<evidence type="ECO:0000256" key="9">
    <source>
        <dbReference type="ARBA" id="ARBA00022989"/>
    </source>
</evidence>
<sequence length="506" mass="56852">MGANLDAASSQGHPKAPRLFHDSKERRIKRIRKLFDRLDTDKSGYVEFKELEYNILGLRGNAASEDTSRRLSRDFMSHADRDDDRRLSFEEFYEFVEGKEKELWKLFREMDQDSDGFVKRVDLMRAFSDAGVCIDEKGLDAFIGRADKDGNGLLDFPELRDFLIPLWKTSLPDIVQYYRDVYDPSLVIEFNPVVQPDPNKRLKSFLAGAVSGAVSRTSAAPLERIRVLMNTLTTKNQTFWRDFVNSAKAIYHADGVLGFWRGNLINVIRIAPSSAITFGVFEESKKTLARLEGVSGRDLSPLGRFLAGGSAGMVAMTTTYPFEVVQVRMMATVHVPSGTAADGRSPLLLRIVNGMYRDGGLRVFYNGLLPSMIGIVPYAGFNFMTYESLKQSYFRHLKRHAPPHTQVEPQSIVLLAFGIIATSSAATATYPLATVRTRLQAQGTPAHPFRYDGMVDVFRRTWQLEGWWGFYRGLPASLTKAVPSASLSYVVYEWAKTTLGIASKND</sequence>
<dbReference type="AlphaFoldDB" id="A0A139AWG0"/>
<dbReference type="PROSITE" id="PS50920">
    <property type="entry name" value="SOLCAR"/>
    <property type="match status" value="3"/>
</dbReference>
<dbReference type="SUPFAM" id="SSF47473">
    <property type="entry name" value="EF-hand"/>
    <property type="match status" value="1"/>
</dbReference>
<keyword evidence="7" id="KW-0999">Mitochondrion inner membrane</keyword>
<dbReference type="Gene3D" id="1.10.238.10">
    <property type="entry name" value="EF-hand"/>
    <property type="match status" value="1"/>
</dbReference>
<evidence type="ECO:0000256" key="14">
    <source>
        <dbReference type="SAM" id="MobiDB-lite"/>
    </source>
</evidence>